<gene>
    <name evidence="2" type="ORF">VSS37_09875</name>
</gene>
<dbReference type="SMART" id="SM00331">
    <property type="entry name" value="PP2C_SIG"/>
    <property type="match status" value="1"/>
</dbReference>
<comment type="caution">
    <text evidence="2">The sequence shown here is derived from an EMBL/GenBank/DDBJ whole genome shotgun (WGS) entry which is preliminary data.</text>
</comment>
<evidence type="ECO:0000313" key="3">
    <source>
        <dbReference type="Proteomes" id="UP001308005"/>
    </source>
</evidence>
<dbReference type="InterPro" id="IPR036457">
    <property type="entry name" value="PPM-type-like_dom_sf"/>
</dbReference>
<organism evidence="2 3">
    <name type="scientific">Candidatus Thiothrix phosphatis</name>
    <dbReference type="NCBI Taxonomy" id="3112415"/>
    <lineage>
        <taxon>Bacteria</taxon>
        <taxon>Pseudomonadati</taxon>
        <taxon>Pseudomonadota</taxon>
        <taxon>Gammaproteobacteria</taxon>
        <taxon>Thiotrichales</taxon>
        <taxon>Thiotrichaceae</taxon>
        <taxon>Thiothrix</taxon>
    </lineage>
</organism>
<feature type="domain" description="PPM-type phosphatase" evidence="1">
    <location>
        <begin position="13"/>
        <end position="244"/>
    </location>
</feature>
<dbReference type="Gene3D" id="3.60.40.10">
    <property type="entry name" value="PPM-type phosphatase domain"/>
    <property type="match status" value="1"/>
</dbReference>
<name>A0ABU6CWR9_9GAMM</name>
<keyword evidence="3" id="KW-1185">Reference proteome</keyword>
<dbReference type="InterPro" id="IPR015655">
    <property type="entry name" value="PP2C"/>
</dbReference>
<dbReference type="SMART" id="SM00332">
    <property type="entry name" value="PP2Cc"/>
    <property type="match status" value="1"/>
</dbReference>
<protein>
    <submittedName>
        <fullName evidence="2">PP2C family serine/threonine-protein phosphatase</fullName>
    </submittedName>
</protein>
<sequence length="254" mass="27031">MQTSHVQTFHCASHGLTDTGNVRSHNEDALLDAGAAGLWAVADGAGGHDRGEVASQMIVQELAQLKPQVFLGEQAQAVSACLQAVNARLISMRALPGSQGIIGSTVCVLLVHGKHSVCLWAGDSRIYLLRGGKLQQLTRDHNRMEEFLAAGFSEADLHKYPAARQLVRAVGVTSPLPLEMQMQECCAGDCFLLCSDGLSGELEEAEITAILQAGPSVQATVEQLVQAVLARRARDNVTALAVRLENPTDANMTP</sequence>
<proteinExistence type="predicted"/>
<evidence type="ECO:0000313" key="2">
    <source>
        <dbReference type="EMBL" id="MEB4591285.1"/>
    </source>
</evidence>
<accession>A0ABU6CWR9</accession>
<dbReference type="EMBL" id="JAYMYJ010000093">
    <property type="protein sequence ID" value="MEB4591285.1"/>
    <property type="molecule type" value="Genomic_DNA"/>
</dbReference>
<dbReference type="CDD" id="cd00143">
    <property type="entry name" value="PP2Cc"/>
    <property type="match status" value="1"/>
</dbReference>
<dbReference type="Proteomes" id="UP001308005">
    <property type="component" value="Unassembled WGS sequence"/>
</dbReference>
<dbReference type="PROSITE" id="PS51746">
    <property type="entry name" value="PPM_2"/>
    <property type="match status" value="1"/>
</dbReference>
<reference evidence="2 3" key="2">
    <citation type="submission" date="2024-01" db="EMBL/GenBank/DDBJ databases">
        <authorList>
            <person name="Xie X."/>
        </authorList>
    </citation>
    <scope>NUCLEOTIDE SEQUENCE [LARGE SCALE GENOMIC DNA]</scope>
    <source>
        <strain evidence="2">SCUT-1</strain>
    </source>
</reference>
<dbReference type="RefSeq" id="WP_324694778.1">
    <property type="nucleotide sequence ID" value="NZ_JAYMYJ010000093.1"/>
</dbReference>
<dbReference type="Pfam" id="PF13672">
    <property type="entry name" value="PP2C_2"/>
    <property type="match status" value="1"/>
</dbReference>
<dbReference type="SUPFAM" id="SSF81606">
    <property type="entry name" value="PP2C-like"/>
    <property type="match status" value="1"/>
</dbReference>
<evidence type="ECO:0000259" key="1">
    <source>
        <dbReference type="PROSITE" id="PS51746"/>
    </source>
</evidence>
<reference evidence="3" key="1">
    <citation type="submission" date="2023-07" db="EMBL/GenBank/DDBJ databases">
        <title>The carbon used by Thiothrix.</title>
        <authorList>
            <person name="Chen L."/>
        </authorList>
    </citation>
    <scope>NUCLEOTIDE SEQUENCE [LARGE SCALE GENOMIC DNA]</scope>
</reference>
<dbReference type="PANTHER" id="PTHR47992">
    <property type="entry name" value="PROTEIN PHOSPHATASE"/>
    <property type="match status" value="1"/>
</dbReference>
<dbReference type="InterPro" id="IPR001932">
    <property type="entry name" value="PPM-type_phosphatase-like_dom"/>
</dbReference>